<evidence type="ECO:0000259" key="1">
    <source>
        <dbReference type="Pfam" id="PF13456"/>
    </source>
</evidence>
<dbReference type="SUPFAM" id="SSF53098">
    <property type="entry name" value="Ribonuclease H-like"/>
    <property type="match status" value="1"/>
</dbReference>
<dbReference type="Gene3D" id="3.30.420.10">
    <property type="entry name" value="Ribonuclease H-like superfamily/Ribonuclease H"/>
    <property type="match status" value="1"/>
</dbReference>
<dbReference type="PANTHER" id="PTHR47074:SF48">
    <property type="entry name" value="POLYNUCLEOTIDYL TRANSFERASE, RIBONUCLEASE H-LIKE SUPERFAMILY PROTEIN"/>
    <property type="match status" value="1"/>
</dbReference>
<dbReference type="InterPro" id="IPR002156">
    <property type="entry name" value="RNaseH_domain"/>
</dbReference>
<dbReference type="GO" id="GO:0003676">
    <property type="term" value="F:nucleic acid binding"/>
    <property type="evidence" value="ECO:0007669"/>
    <property type="project" value="InterPro"/>
</dbReference>
<keyword evidence="3" id="KW-1185">Reference proteome</keyword>
<dbReference type="InterPro" id="IPR052929">
    <property type="entry name" value="RNase_H-like_EbsB-rel"/>
</dbReference>
<organism evidence="2 3">
    <name type="scientific">Linum trigynum</name>
    <dbReference type="NCBI Taxonomy" id="586398"/>
    <lineage>
        <taxon>Eukaryota</taxon>
        <taxon>Viridiplantae</taxon>
        <taxon>Streptophyta</taxon>
        <taxon>Embryophyta</taxon>
        <taxon>Tracheophyta</taxon>
        <taxon>Spermatophyta</taxon>
        <taxon>Magnoliopsida</taxon>
        <taxon>eudicotyledons</taxon>
        <taxon>Gunneridae</taxon>
        <taxon>Pentapetalae</taxon>
        <taxon>rosids</taxon>
        <taxon>fabids</taxon>
        <taxon>Malpighiales</taxon>
        <taxon>Linaceae</taxon>
        <taxon>Linum</taxon>
    </lineage>
</organism>
<feature type="domain" description="RNase H type-1" evidence="1">
    <location>
        <begin position="29"/>
        <end position="147"/>
    </location>
</feature>
<accession>A0AAV2GNZ2</accession>
<dbReference type="InterPro" id="IPR036397">
    <property type="entry name" value="RNaseH_sf"/>
</dbReference>
<evidence type="ECO:0000313" key="3">
    <source>
        <dbReference type="Proteomes" id="UP001497516"/>
    </source>
</evidence>
<dbReference type="GO" id="GO:0004523">
    <property type="term" value="F:RNA-DNA hybrid ribonuclease activity"/>
    <property type="evidence" value="ECO:0007669"/>
    <property type="project" value="InterPro"/>
</dbReference>
<protein>
    <recommendedName>
        <fullName evidence="1">RNase H type-1 domain-containing protein</fullName>
    </recommendedName>
</protein>
<dbReference type="Proteomes" id="UP001497516">
    <property type="component" value="Chromosome 9"/>
</dbReference>
<dbReference type="InterPro" id="IPR012337">
    <property type="entry name" value="RNaseH-like_sf"/>
</dbReference>
<evidence type="ECO:0000313" key="2">
    <source>
        <dbReference type="EMBL" id="CAL1412455.1"/>
    </source>
</evidence>
<name>A0AAV2GNZ2_9ROSI</name>
<sequence>MDAIAGVVVSALQSLPAPQAESGVVCRWDGATRTGSHSAGGMVLSSEGGILRAKGVQFPIIEDPVVAEVLALREAVQWCLAQGYSVVRFEGDAKVIIDKIRCLEAEDSRMGAVLSEVVQLFVLHHGVSIRFVGRRSNRVAHLVARKALSLYPAACRVFDFLARLNSRM</sequence>
<proteinExistence type="predicted"/>
<reference evidence="2 3" key="1">
    <citation type="submission" date="2024-04" db="EMBL/GenBank/DDBJ databases">
        <authorList>
            <person name="Fracassetti M."/>
        </authorList>
    </citation>
    <scope>NUCLEOTIDE SEQUENCE [LARGE SCALE GENOMIC DNA]</scope>
</reference>
<dbReference type="Pfam" id="PF13456">
    <property type="entry name" value="RVT_3"/>
    <property type="match status" value="1"/>
</dbReference>
<dbReference type="PANTHER" id="PTHR47074">
    <property type="entry name" value="BNAC02G40300D PROTEIN"/>
    <property type="match status" value="1"/>
</dbReference>
<dbReference type="AlphaFoldDB" id="A0AAV2GNZ2"/>
<gene>
    <name evidence="2" type="ORF">LTRI10_LOCUS51750</name>
</gene>
<dbReference type="EMBL" id="OZ034822">
    <property type="protein sequence ID" value="CAL1412455.1"/>
    <property type="molecule type" value="Genomic_DNA"/>
</dbReference>